<dbReference type="AlphaFoldDB" id="A0A238TCD9"/>
<keyword evidence="1" id="KW-0812">Transmembrane</keyword>
<sequence>MEQQPETYRFEQAVPVKLTAAIVTRKTNGGTLAMKIIGTPFALAADAVGTVVALPFVALIGIGIATQ</sequence>
<reference evidence="2" key="1">
    <citation type="submission" date="2017-05" db="EMBL/GenBank/DDBJ databases">
        <authorList>
            <person name="Song R."/>
            <person name="Chenine A.L."/>
            <person name="Ruprecht R.M."/>
        </authorList>
    </citation>
    <scope>NUCLEOTIDE SEQUENCE</scope>
    <source>
        <strain evidence="2">Kingella_eburonensis</strain>
    </source>
</reference>
<protein>
    <submittedName>
        <fullName evidence="3">Uncharacterized protein</fullName>
    </submittedName>
</protein>
<dbReference type="RefSeq" id="WP_052368829.1">
    <property type="nucleotide sequence ID" value="NZ_CCNJ01000066.1"/>
</dbReference>
<gene>
    <name evidence="3" type="ORF">KEBURONENSIS_00942</name>
    <name evidence="2" type="ORF">KEBURONENSIS_01054</name>
</gene>
<dbReference type="Proteomes" id="UP000215450">
    <property type="component" value="Unassembled WGS sequence"/>
</dbReference>
<reference evidence="3" key="3">
    <citation type="submission" date="2017-06" db="EMBL/GenBank/DDBJ databases">
        <authorList>
            <person name="Kim H.J."/>
            <person name="Triplett B.A."/>
        </authorList>
    </citation>
    <scope>NUCLEOTIDE SEQUENCE [LARGE SCALE GENOMIC DNA]</scope>
    <source>
        <strain evidence="3">Kingella_eburonensis</strain>
    </source>
</reference>
<evidence type="ECO:0000313" key="3">
    <source>
        <dbReference type="EMBL" id="SNB61971.1"/>
    </source>
</evidence>
<feature type="transmembrane region" description="Helical" evidence="1">
    <location>
        <begin position="41"/>
        <end position="65"/>
    </location>
</feature>
<name>A0A238TCD9_9NEIS</name>
<proteinExistence type="predicted"/>
<dbReference type="EMBL" id="FXUV02000015">
    <property type="protein sequence ID" value="SNB61971.1"/>
    <property type="molecule type" value="Genomic_DNA"/>
</dbReference>
<evidence type="ECO:0000256" key="1">
    <source>
        <dbReference type="SAM" id="Phobius"/>
    </source>
</evidence>
<keyword evidence="1" id="KW-0472">Membrane</keyword>
<evidence type="ECO:0000313" key="4">
    <source>
        <dbReference type="Proteomes" id="UP000215450"/>
    </source>
</evidence>
<reference evidence="4" key="2">
    <citation type="submission" date="2017-06" db="EMBL/GenBank/DDBJ databases">
        <authorList>
            <person name="Laurent S."/>
        </authorList>
    </citation>
    <scope>NUCLEOTIDE SEQUENCE [LARGE SCALE GENOMIC DNA]</scope>
</reference>
<accession>A0A238TCD9</accession>
<keyword evidence="1" id="KW-1133">Transmembrane helix</keyword>
<organism evidence="3 4">
    <name type="scientific">Kingella negevensis</name>
    <dbReference type="NCBI Taxonomy" id="1522312"/>
    <lineage>
        <taxon>Bacteria</taxon>
        <taxon>Pseudomonadati</taxon>
        <taxon>Pseudomonadota</taxon>
        <taxon>Betaproteobacteria</taxon>
        <taxon>Neisseriales</taxon>
        <taxon>Neisseriaceae</taxon>
        <taxon>Kingella</taxon>
    </lineage>
</organism>
<dbReference type="GeneID" id="83626695"/>
<dbReference type="EMBL" id="FXUV01000013">
    <property type="protein sequence ID" value="SMQ12045.1"/>
    <property type="molecule type" value="Genomic_DNA"/>
</dbReference>
<evidence type="ECO:0000313" key="2">
    <source>
        <dbReference type="EMBL" id="SMQ12045.1"/>
    </source>
</evidence>
<keyword evidence="4" id="KW-1185">Reference proteome</keyword>
<dbReference type="STRING" id="1522312.GCA_900177895_00344"/>